<dbReference type="InterPro" id="IPR051450">
    <property type="entry name" value="Gfo/Idh/MocA_Oxidoreductases"/>
</dbReference>
<dbReference type="InterPro" id="IPR055170">
    <property type="entry name" value="GFO_IDH_MocA-like_dom"/>
</dbReference>
<organism evidence="3 4">
    <name type="scientific">Marinomonas piezotolerans</name>
    <dbReference type="NCBI Taxonomy" id="2213058"/>
    <lineage>
        <taxon>Bacteria</taxon>
        <taxon>Pseudomonadati</taxon>
        <taxon>Pseudomonadota</taxon>
        <taxon>Gammaproteobacteria</taxon>
        <taxon>Oceanospirillales</taxon>
        <taxon>Oceanospirillaceae</taxon>
        <taxon>Marinomonas</taxon>
    </lineage>
</organism>
<evidence type="ECO:0000313" key="3">
    <source>
        <dbReference type="EMBL" id="RDL44018.1"/>
    </source>
</evidence>
<dbReference type="Gene3D" id="3.30.360.10">
    <property type="entry name" value="Dihydrodipicolinate Reductase, domain 2"/>
    <property type="match status" value="1"/>
</dbReference>
<dbReference type="SUPFAM" id="SSF55347">
    <property type="entry name" value="Glyceraldehyde-3-phosphate dehydrogenase-like, C-terminal domain"/>
    <property type="match status" value="1"/>
</dbReference>
<dbReference type="GO" id="GO:0000166">
    <property type="term" value="F:nucleotide binding"/>
    <property type="evidence" value="ECO:0007669"/>
    <property type="project" value="InterPro"/>
</dbReference>
<feature type="domain" description="Gfo/Idh/MocA-like oxidoreductase N-terminal" evidence="1">
    <location>
        <begin position="4"/>
        <end position="118"/>
    </location>
</feature>
<dbReference type="PANTHER" id="PTHR43377:SF1">
    <property type="entry name" value="BILIVERDIN REDUCTASE A"/>
    <property type="match status" value="1"/>
</dbReference>
<dbReference type="AlphaFoldDB" id="A0A370U8G0"/>
<keyword evidence="4" id="KW-1185">Reference proteome</keyword>
<name>A0A370U8G0_9GAMM</name>
<dbReference type="Gene3D" id="3.40.50.720">
    <property type="entry name" value="NAD(P)-binding Rossmann-like Domain"/>
    <property type="match status" value="1"/>
</dbReference>
<dbReference type="InterPro" id="IPR036291">
    <property type="entry name" value="NAD(P)-bd_dom_sf"/>
</dbReference>
<dbReference type="RefSeq" id="WP_115468056.1">
    <property type="nucleotide sequence ID" value="NZ_QKRA01000004.1"/>
</dbReference>
<comment type="caution">
    <text evidence="3">The sequence shown here is derived from an EMBL/GenBank/DDBJ whole genome shotgun (WGS) entry which is preliminary data.</text>
</comment>
<dbReference type="OrthoDB" id="9781031at2"/>
<proteinExistence type="predicted"/>
<dbReference type="Pfam" id="PF01408">
    <property type="entry name" value="GFO_IDH_MocA"/>
    <property type="match status" value="1"/>
</dbReference>
<accession>A0A370U8G0</accession>
<dbReference type="Pfam" id="PF22725">
    <property type="entry name" value="GFO_IDH_MocA_C3"/>
    <property type="match status" value="1"/>
</dbReference>
<evidence type="ECO:0000259" key="1">
    <source>
        <dbReference type="Pfam" id="PF01408"/>
    </source>
</evidence>
<sequence length="326" mass="36722">MQTVAVIGLGNIAKRHRSNLKHLFPDCKLLAMSASGRVPDELVSNCDEIVTSIEEIILANTELVVIASPASLHVQHAIPLLNARIPTLIEKPISMSSSESQRIIDVSLTHSAPVAVGYCLRYLPSANYVKNALDKCLIGKIYNAYIETGQYLPDWRPNIDYRDSVSAQENLGGGALLELSHELDYAQWLLGSLNLEHAILRRSEELSLDVEDCVDIIFKNDAETVINIHMDMLQRKAYRKCRFVGSAGVLEWDLIGNSLKLIDSESETMLYENPSWDKNQMYLYMLEDFINKIEGKCYSCVDINEAHQIIILIENIKSSYNQYQSN</sequence>
<dbReference type="EMBL" id="QKRA01000004">
    <property type="protein sequence ID" value="RDL44018.1"/>
    <property type="molecule type" value="Genomic_DNA"/>
</dbReference>
<feature type="domain" description="GFO/IDH/MocA-like oxidoreductase" evidence="2">
    <location>
        <begin position="128"/>
        <end position="250"/>
    </location>
</feature>
<dbReference type="Proteomes" id="UP000254326">
    <property type="component" value="Unassembled WGS sequence"/>
</dbReference>
<gene>
    <name evidence="3" type="ORF">DN730_10300</name>
</gene>
<evidence type="ECO:0000313" key="4">
    <source>
        <dbReference type="Proteomes" id="UP000254326"/>
    </source>
</evidence>
<reference evidence="3 4" key="1">
    <citation type="submission" date="2018-06" db="EMBL/GenBank/DDBJ databases">
        <title>Marinomonas sp. YLB-05 draft genome sequence.</title>
        <authorList>
            <person name="Yu L."/>
            <person name="Tang X."/>
        </authorList>
    </citation>
    <scope>NUCLEOTIDE SEQUENCE [LARGE SCALE GENOMIC DNA]</scope>
    <source>
        <strain evidence="3 4">YLB-05</strain>
    </source>
</reference>
<protein>
    <submittedName>
        <fullName evidence="3">Gfo/Idh/MocA family oxidoreductase</fullName>
    </submittedName>
</protein>
<dbReference type="SUPFAM" id="SSF51735">
    <property type="entry name" value="NAD(P)-binding Rossmann-fold domains"/>
    <property type="match status" value="1"/>
</dbReference>
<dbReference type="PANTHER" id="PTHR43377">
    <property type="entry name" value="BILIVERDIN REDUCTASE A"/>
    <property type="match status" value="1"/>
</dbReference>
<dbReference type="InterPro" id="IPR000683">
    <property type="entry name" value="Gfo/Idh/MocA-like_OxRdtase_N"/>
</dbReference>
<evidence type="ECO:0000259" key="2">
    <source>
        <dbReference type="Pfam" id="PF22725"/>
    </source>
</evidence>